<gene>
    <name evidence="1" type="ORF">EV420DRAFT_1607486</name>
</gene>
<organism evidence="1 2">
    <name type="scientific">Armillaria tabescens</name>
    <name type="common">Ringless honey mushroom</name>
    <name type="synonym">Agaricus tabescens</name>
    <dbReference type="NCBI Taxonomy" id="1929756"/>
    <lineage>
        <taxon>Eukaryota</taxon>
        <taxon>Fungi</taxon>
        <taxon>Dikarya</taxon>
        <taxon>Basidiomycota</taxon>
        <taxon>Agaricomycotina</taxon>
        <taxon>Agaricomycetes</taxon>
        <taxon>Agaricomycetidae</taxon>
        <taxon>Agaricales</taxon>
        <taxon>Marasmiineae</taxon>
        <taxon>Physalacriaceae</taxon>
        <taxon>Desarmillaria</taxon>
    </lineage>
</organism>
<evidence type="ECO:0000313" key="1">
    <source>
        <dbReference type="EMBL" id="KAK0432053.1"/>
    </source>
</evidence>
<proteinExistence type="predicted"/>
<comment type="caution">
    <text evidence="1">The sequence shown here is derived from an EMBL/GenBank/DDBJ whole genome shotgun (WGS) entry which is preliminary data.</text>
</comment>
<protein>
    <recommendedName>
        <fullName evidence="3">F-box domain-containing protein</fullName>
    </recommendedName>
</protein>
<dbReference type="EMBL" id="JAUEPS010000341">
    <property type="protein sequence ID" value="KAK0432053.1"/>
    <property type="molecule type" value="Genomic_DNA"/>
</dbReference>
<dbReference type="GeneID" id="85358597"/>
<evidence type="ECO:0000313" key="2">
    <source>
        <dbReference type="Proteomes" id="UP001175211"/>
    </source>
</evidence>
<dbReference type="Proteomes" id="UP001175211">
    <property type="component" value="Unassembled WGS sequence"/>
</dbReference>
<sequence>MTEFFPQELVDAIIDEVQDFDDLKACSLTCRNFSSRSHSLLFQKLNLNGKFHLDAFQRFHDPCIESSHIPPLVRTLCIHEYHRGSALRDRPKSDIVNSLLRLMQNLEVIKFYNGTSFVDFCDGSLARFSSHSFREIHLYDIFFLKNGLDQMYAMLQGSPKLERLVVHHTGPCVLPMFGGDETSQSRLEHTHVTRRGPLIQNLSVMSRPSYRCPAFIEAILETKTCPVSINELHQFAFSLSDIIDFQHLDKMLALTSDTLRVPSLTFNCPNALHSHPLDRLPIIRMGHLRKITFVITHGLYGFYYLQWWIQSLKRVIASDGRPALRIMDIELGHSFSLVHPALHPEWNKFDTILASLPFDDAFQTLTIKVHKRLWDEEENQWDQGRLPWSLENFSCEPWQSLEARAEDLKAQFPRLAAKGKLLVKVI</sequence>
<evidence type="ECO:0008006" key="3">
    <source>
        <dbReference type="Google" id="ProtNLM"/>
    </source>
</evidence>
<name>A0AA39IX21_ARMTA</name>
<dbReference type="AlphaFoldDB" id="A0AA39IX21"/>
<keyword evidence="2" id="KW-1185">Reference proteome</keyword>
<accession>A0AA39IX21</accession>
<dbReference type="RefSeq" id="XP_060321341.1">
    <property type="nucleotide sequence ID" value="XM_060475049.1"/>
</dbReference>
<reference evidence="1" key="1">
    <citation type="submission" date="2023-06" db="EMBL/GenBank/DDBJ databases">
        <authorList>
            <consortium name="Lawrence Berkeley National Laboratory"/>
            <person name="Ahrendt S."/>
            <person name="Sahu N."/>
            <person name="Indic B."/>
            <person name="Wong-Bajracharya J."/>
            <person name="Merenyi Z."/>
            <person name="Ke H.-M."/>
            <person name="Monk M."/>
            <person name="Kocsube S."/>
            <person name="Drula E."/>
            <person name="Lipzen A."/>
            <person name="Balint B."/>
            <person name="Henrissat B."/>
            <person name="Andreopoulos B."/>
            <person name="Martin F.M."/>
            <person name="Harder C.B."/>
            <person name="Rigling D."/>
            <person name="Ford K.L."/>
            <person name="Foster G.D."/>
            <person name="Pangilinan J."/>
            <person name="Papanicolaou A."/>
            <person name="Barry K."/>
            <person name="LaButti K."/>
            <person name="Viragh M."/>
            <person name="Koriabine M."/>
            <person name="Yan M."/>
            <person name="Riley R."/>
            <person name="Champramary S."/>
            <person name="Plett K.L."/>
            <person name="Tsai I.J."/>
            <person name="Slot J."/>
            <person name="Sipos G."/>
            <person name="Plett J."/>
            <person name="Nagy L.G."/>
            <person name="Grigoriev I.V."/>
        </authorList>
    </citation>
    <scope>NUCLEOTIDE SEQUENCE</scope>
    <source>
        <strain evidence="1">CCBAS 213</strain>
    </source>
</reference>